<evidence type="ECO:0000256" key="4">
    <source>
        <dbReference type="ARBA" id="ARBA00022692"/>
    </source>
</evidence>
<dbReference type="Gene3D" id="3.40.50.300">
    <property type="entry name" value="P-loop containing nucleotide triphosphate hydrolases"/>
    <property type="match status" value="1"/>
</dbReference>
<evidence type="ECO:0000256" key="9">
    <source>
        <dbReference type="ARBA" id="ARBA00023180"/>
    </source>
</evidence>
<dbReference type="Proteomes" id="UP000001554">
    <property type="component" value="Chromosome 18"/>
</dbReference>
<protein>
    <submittedName>
        <fullName evidence="13">Galactosylceramide sulfotransferase-like</fullName>
    </submittedName>
</protein>
<evidence type="ECO:0000256" key="2">
    <source>
        <dbReference type="ARBA" id="ARBA00008124"/>
    </source>
</evidence>
<dbReference type="KEGG" id="bfo:118406230"/>
<evidence type="ECO:0000256" key="8">
    <source>
        <dbReference type="ARBA" id="ARBA00023136"/>
    </source>
</evidence>
<keyword evidence="7" id="KW-0333">Golgi apparatus</keyword>
<comment type="similarity">
    <text evidence="2">Belongs to the galactose-3-O-sulfotransferase family.</text>
</comment>
<evidence type="ECO:0000256" key="1">
    <source>
        <dbReference type="ARBA" id="ARBA00004323"/>
    </source>
</evidence>
<dbReference type="AlphaFoldDB" id="A0A9J7HRD6"/>
<keyword evidence="9" id="KW-0325">Glycoprotein</keyword>
<evidence type="ECO:0000313" key="13">
    <source>
        <dbReference type="RefSeq" id="XP_035662042.1"/>
    </source>
</evidence>
<evidence type="ECO:0000256" key="5">
    <source>
        <dbReference type="ARBA" id="ARBA00022968"/>
    </source>
</evidence>
<keyword evidence="4 11" id="KW-0812">Transmembrane</keyword>
<reference evidence="13" key="2">
    <citation type="submission" date="2025-08" db="UniProtKB">
        <authorList>
            <consortium name="RefSeq"/>
        </authorList>
    </citation>
    <scope>IDENTIFICATION</scope>
    <source>
        <strain evidence="13">S238N-H82</strain>
        <tissue evidence="13">Testes</tissue>
    </source>
</reference>
<accession>A0A9J7HRD6</accession>
<evidence type="ECO:0000256" key="3">
    <source>
        <dbReference type="ARBA" id="ARBA00022679"/>
    </source>
</evidence>
<dbReference type="InterPro" id="IPR027417">
    <property type="entry name" value="P-loop_NTPase"/>
</dbReference>
<feature type="transmembrane region" description="Helical" evidence="11">
    <location>
        <begin position="37"/>
        <end position="56"/>
    </location>
</feature>
<dbReference type="GeneID" id="118406230"/>
<evidence type="ECO:0000313" key="12">
    <source>
        <dbReference type="Proteomes" id="UP000001554"/>
    </source>
</evidence>
<evidence type="ECO:0000256" key="6">
    <source>
        <dbReference type="ARBA" id="ARBA00022989"/>
    </source>
</evidence>
<keyword evidence="3" id="KW-0808">Transferase</keyword>
<keyword evidence="6 11" id="KW-1133">Transmembrane helix</keyword>
<dbReference type="PANTHER" id="PTHR14647">
    <property type="entry name" value="GALACTOSE-3-O-SULFOTRANSFERASE"/>
    <property type="match status" value="1"/>
</dbReference>
<dbReference type="OrthoDB" id="514299at2759"/>
<sequence>MIVLEKSMYSTWSTRTTCRKHQDHCLRPQQAKMNTRAIFAVMLAIVVNGAAIYYYSQREMTLQIESPKLRPQISQNGNQTSEESSSGQHDQPHLKDDNRTETVMSSKSCHPRSKFVFIKTHKTGSCTAVNIFQRYAISHHLSVLMPTGGNLLSWPFPPAEEDYVHTPDEQYDVLLSHMVYNKTWLQTKFPANTAYISIIRNPSSHLRSAMNYYHLPKLLKIKSKNPVETFLQDPWKYKDLSEAYFDFCNVTWDGTRNFLSFDLGYPTEGAEDKERARRYISELEADFTLVLLLEHLDESLVLLRRLMCWEMLDVLYDVAPKNSRNYSYKKYVPTAEELANLRRWKAVDYLLYDTFNASLWRKIAAQGPDFYEELHYFREVKKRVSEFCHRMMEKRECKKNCQHQQPLVIKASKWSRQFEADSMHCRGTIYGESQHWKNIRERASVKDKTEWKVMKVASNLRRIVHGLPTLKYKSQGRGIKGKMNSSW</sequence>
<evidence type="ECO:0000256" key="10">
    <source>
        <dbReference type="SAM" id="MobiDB-lite"/>
    </source>
</evidence>
<evidence type="ECO:0000256" key="11">
    <source>
        <dbReference type="SAM" id="Phobius"/>
    </source>
</evidence>
<gene>
    <name evidence="13" type="primary">LOC118406230</name>
</gene>
<dbReference type="InterPro" id="IPR009729">
    <property type="entry name" value="Gal-3-0_sulfotransfrase"/>
</dbReference>
<keyword evidence="5" id="KW-0735">Signal-anchor</keyword>
<feature type="compositionally biased region" description="Polar residues" evidence="10">
    <location>
        <begin position="72"/>
        <end position="89"/>
    </location>
</feature>
<reference evidence="12" key="1">
    <citation type="journal article" date="2020" name="Nat. Ecol. Evol.">
        <title>Deeply conserved synteny resolves early events in vertebrate evolution.</title>
        <authorList>
            <person name="Simakov O."/>
            <person name="Marletaz F."/>
            <person name="Yue J.X."/>
            <person name="O'Connell B."/>
            <person name="Jenkins J."/>
            <person name="Brandt A."/>
            <person name="Calef R."/>
            <person name="Tung C.H."/>
            <person name="Huang T.K."/>
            <person name="Schmutz J."/>
            <person name="Satoh N."/>
            <person name="Yu J.K."/>
            <person name="Putnam N.H."/>
            <person name="Green R.E."/>
            <person name="Rokhsar D.S."/>
        </authorList>
    </citation>
    <scope>NUCLEOTIDE SEQUENCE [LARGE SCALE GENOMIC DNA]</scope>
    <source>
        <strain evidence="12">S238N-H82</strain>
    </source>
</reference>
<keyword evidence="8 11" id="KW-0472">Membrane</keyword>
<dbReference type="Pfam" id="PF06990">
    <property type="entry name" value="Gal-3-0_sulfotr"/>
    <property type="match status" value="1"/>
</dbReference>
<dbReference type="GO" id="GO:0001733">
    <property type="term" value="F:galactosylceramide sulfotransferase activity"/>
    <property type="evidence" value="ECO:0007669"/>
    <property type="project" value="InterPro"/>
</dbReference>
<dbReference type="GO" id="GO:0009247">
    <property type="term" value="P:glycolipid biosynthetic process"/>
    <property type="evidence" value="ECO:0007669"/>
    <property type="project" value="InterPro"/>
</dbReference>
<dbReference type="RefSeq" id="XP_035662042.1">
    <property type="nucleotide sequence ID" value="XM_035806149.1"/>
</dbReference>
<organism evidence="12 13">
    <name type="scientific">Branchiostoma floridae</name>
    <name type="common">Florida lancelet</name>
    <name type="synonym">Amphioxus</name>
    <dbReference type="NCBI Taxonomy" id="7739"/>
    <lineage>
        <taxon>Eukaryota</taxon>
        <taxon>Metazoa</taxon>
        <taxon>Chordata</taxon>
        <taxon>Cephalochordata</taxon>
        <taxon>Leptocardii</taxon>
        <taxon>Amphioxiformes</taxon>
        <taxon>Branchiostomatidae</taxon>
        <taxon>Branchiostoma</taxon>
    </lineage>
</organism>
<feature type="region of interest" description="Disordered" evidence="10">
    <location>
        <begin position="71"/>
        <end position="107"/>
    </location>
</feature>
<name>A0A9J7HRD6_BRAFL</name>
<keyword evidence="12" id="KW-1185">Reference proteome</keyword>
<proteinExistence type="inferred from homology"/>
<feature type="compositionally biased region" description="Basic and acidic residues" evidence="10">
    <location>
        <begin position="90"/>
        <end position="100"/>
    </location>
</feature>
<dbReference type="PANTHER" id="PTHR14647:SF87">
    <property type="entry name" value="PUTATIVE-RELATED"/>
    <property type="match status" value="1"/>
</dbReference>
<dbReference type="GO" id="GO:0008146">
    <property type="term" value="F:sulfotransferase activity"/>
    <property type="evidence" value="ECO:0000318"/>
    <property type="project" value="GO_Central"/>
</dbReference>
<comment type="subcellular location">
    <subcellularLocation>
        <location evidence="1">Golgi apparatus membrane</location>
        <topology evidence="1">Single-pass type II membrane protein</topology>
    </subcellularLocation>
</comment>
<evidence type="ECO:0000256" key="7">
    <source>
        <dbReference type="ARBA" id="ARBA00023034"/>
    </source>
</evidence>
<dbReference type="GO" id="GO:0000139">
    <property type="term" value="C:Golgi membrane"/>
    <property type="evidence" value="ECO:0007669"/>
    <property type="project" value="UniProtKB-SubCell"/>
</dbReference>